<proteinExistence type="predicted"/>
<gene>
    <name evidence="2" type="ORF">EC9_10740</name>
</gene>
<dbReference type="RefSeq" id="WP_145342912.1">
    <property type="nucleotide sequence ID" value="NZ_CP036261.1"/>
</dbReference>
<dbReference type="OrthoDB" id="282033at2"/>
<dbReference type="AlphaFoldDB" id="A0A517LWB7"/>
<accession>A0A517LWB7</accession>
<organism evidence="2 3">
    <name type="scientific">Rosistilla ulvae</name>
    <dbReference type="NCBI Taxonomy" id="1930277"/>
    <lineage>
        <taxon>Bacteria</taxon>
        <taxon>Pseudomonadati</taxon>
        <taxon>Planctomycetota</taxon>
        <taxon>Planctomycetia</taxon>
        <taxon>Pirellulales</taxon>
        <taxon>Pirellulaceae</taxon>
        <taxon>Rosistilla</taxon>
    </lineage>
</organism>
<evidence type="ECO:0000313" key="2">
    <source>
        <dbReference type="EMBL" id="QDS86899.1"/>
    </source>
</evidence>
<reference evidence="2 3" key="1">
    <citation type="submission" date="2019-02" db="EMBL/GenBank/DDBJ databases">
        <title>Deep-cultivation of Planctomycetes and their phenomic and genomic characterization uncovers novel biology.</title>
        <authorList>
            <person name="Wiegand S."/>
            <person name="Jogler M."/>
            <person name="Boedeker C."/>
            <person name="Pinto D."/>
            <person name="Vollmers J."/>
            <person name="Rivas-Marin E."/>
            <person name="Kohn T."/>
            <person name="Peeters S.H."/>
            <person name="Heuer A."/>
            <person name="Rast P."/>
            <person name="Oberbeckmann S."/>
            <person name="Bunk B."/>
            <person name="Jeske O."/>
            <person name="Meyerdierks A."/>
            <person name="Storesund J.E."/>
            <person name="Kallscheuer N."/>
            <person name="Luecker S."/>
            <person name="Lage O.M."/>
            <person name="Pohl T."/>
            <person name="Merkel B.J."/>
            <person name="Hornburger P."/>
            <person name="Mueller R.-W."/>
            <person name="Bruemmer F."/>
            <person name="Labrenz M."/>
            <person name="Spormann A.M."/>
            <person name="Op den Camp H."/>
            <person name="Overmann J."/>
            <person name="Amann R."/>
            <person name="Jetten M.S.M."/>
            <person name="Mascher T."/>
            <person name="Medema M.H."/>
            <person name="Devos D.P."/>
            <person name="Kaster A.-K."/>
            <person name="Ovreas L."/>
            <person name="Rohde M."/>
            <person name="Galperin M.Y."/>
            <person name="Jogler C."/>
        </authorList>
    </citation>
    <scope>NUCLEOTIDE SEQUENCE [LARGE SCALE GENOMIC DNA]</scope>
    <source>
        <strain evidence="2 3">EC9</strain>
    </source>
</reference>
<keyword evidence="3" id="KW-1185">Reference proteome</keyword>
<sequence>MANDPIDLLAPGLRGWTIADRFDFAERGEISLDSGTLSIGKGRPASGLSYRGPQPGDFYRIAWEARRTVGSDFFCGLTFPIRGSHATLIVGGWGGGVIGISNIDNMSAVENPTTEYREFELNRWYRFEMEVNKTAVLFAIDGERVIDLDHDEHKYSVWWEQEQMAPIGLATWDTASEIRKLTLTNLDG</sequence>
<protein>
    <recommendedName>
        <fullName evidence="1">3-keto-alpha-glucoside-1,2-lyase/3-keto-2-hydroxy-glucal hydratase domain-containing protein</fullName>
    </recommendedName>
</protein>
<name>A0A517LWB7_9BACT</name>
<evidence type="ECO:0000259" key="1">
    <source>
        <dbReference type="Pfam" id="PF06439"/>
    </source>
</evidence>
<dbReference type="Gene3D" id="2.60.120.560">
    <property type="entry name" value="Exo-inulinase, domain 1"/>
    <property type="match status" value="1"/>
</dbReference>
<dbReference type="EMBL" id="CP036261">
    <property type="protein sequence ID" value="QDS86899.1"/>
    <property type="molecule type" value="Genomic_DNA"/>
</dbReference>
<dbReference type="Pfam" id="PF06439">
    <property type="entry name" value="3keto-disac_hyd"/>
    <property type="match status" value="1"/>
</dbReference>
<dbReference type="InterPro" id="IPR010496">
    <property type="entry name" value="AL/BT2_dom"/>
</dbReference>
<evidence type="ECO:0000313" key="3">
    <source>
        <dbReference type="Proteomes" id="UP000319557"/>
    </source>
</evidence>
<feature type="domain" description="3-keto-alpha-glucoside-1,2-lyase/3-keto-2-hydroxy-glucal hydratase" evidence="1">
    <location>
        <begin position="46"/>
        <end position="183"/>
    </location>
</feature>
<dbReference type="KEGG" id="ruv:EC9_10740"/>
<dbReference type="Proteomes" id="UP000319557">
    <property type="component" value="Chromosome"/>
</dbReference>
<dbReference type="GO" id="GO:0016787">
    <property type="term" value="F:hydrolase activity"/>
    <property type="evidence" value="ECO:0007669"/>
    <property type="project" value="InterPro"/>
</dbReference>